<dbReference type="InterPro" id="IPR005673">
    <property type="entry name" value="ABC_phos-bd_PstS"/>
</dbReference>
<evidence type="ECO:0000256" key="1">
    <source>
        <dbReference type="ARBA" id="ARBA00002841"/>
    </source>
</evidence>
<dbReference type="CDD" id="cd13565">
    <property type="entry name" value="PBP2_PstS"/>
    <property type="match status" value="1"/>
</dbReference>
<keyword evidence="8" id="KW-0732">Signal</keyword>
<evidence type="ECO:0000313" key="10">
    <source>
        <dbReference type="EMBL" id="MBC3886425.1"/>
    </source>
</evidence>
<feature type="domain" description="PBP" evidence="9">
    <location>
        <begin position="19"/>
        <end position="302"/>
    </location>
</feature>
<dbReference type="Proteomes" id="UP000613113">
    <property type="component" value="Unassembled WGS sequence"/>
</dbReference>
<dbReference type="RefSeq" id="WP_186863972.1">
    <property type="nucleotide sequence ID" value="NZ_JACOGC010000007.1"/>
</dbReference>
<dbReference type="NCBIfam" id="TIGR00975">
    <property type="entry name" value="3a0107s03"/>
    <property type="match status" value="1"/>
</dbReference>
<evidence type="ECO:0000256" key="4">
    <source>
        <dbReference type="ARBA" id="ARBA00021889"/>
    </source>
</evidence>
<feature type="chain" id="PRO_5045203035" description="Phosphate-binding protein PstS" evidence="8">
    <location>
        <begin position="21"/>
        <end position="347"/>
    </location>
</feature>
<dbReference type="PANTHER" id="PTHR42996">
    <property type="entry name" value="PHOSPHATE-BINDING PROTEIN PSTS"/>
    <property type="match status" value="1"/>
</dbReference>
<evidence type="ECO:0000256" key="5">
    <source>
        <dbReference type="ARBA" id="ARBA00022448"/>
    </source>
</evidence>
<feature type="signal peptide" evidence="8">
    <location>
        <begin position="1"/>
        <end position="20"/>
    </location>
</feature>
<dbReference type="Pfam" id="PF12849">
    <property type="entry name" value="PBP_like_2"/>
    <property type="match status" value="1"/>
</dbReference>
<proteinExistence type="inferred from homology"/>
<comment type="subunit">
    <text evidence="3 7">The complex is composed of two ATP-binding proteins (PstB), two transmembrane proteins (PstC and PstA) and a solute-binding protein (PstS).</text>
</comment>
<dbReference type="InterPro" id="IPR024370">
    <property type="entry name" value="PBP_domain"/>
</dbReference>
<reference evidence="10 11" key="1">
    <citation type="submission" date="2020-08" db="EMBL/GenBank/DDBJ databases">
        <title>Novel species isolated from subtropical streams in China.</title>
        <authorList>
            <person name="Lu H."/>
        </authorList>
    </citation>
    <scope>NUCLEOTIDE SEQUENCE [LARGE SCALE GENOMIC DNA]</scope>
    <source>
        <strain evidence="10 11">FT31W</strain>
    </source>
</reference>
<keyword evidence="11" id="KW-1185">Reference proteome</keyword>
<evidence type="ECO:0000256" key="8">
    <source>
        <dbReference type="SAM" id="SignalP"/>
    </source>
</evidence>
<protein>
    <recommendedName>
        <fullName evidence="4 7">Phosphate-binding protein PstS</fullName>
    </recommendedName>
</protein>
<dbReference type="InterPro" id="IPR050962">
    <property type="entry name" value="Phosphate-bind_PstS"/>
</dbReference>
<dbReference type="EMBL" id="JACOGC010000007">
    <property type="protein sequence ID" value="MBC3886425.1"/>
    <property type="molecule type" value="Genomic_DNA"/>
</dbReference>
<evidence type="ECO:0000256" key="3">
    <source>
        <dbReference type="ARBA" id="ARBA00011529"/>
    </source>
</evidence>
<organism evidence="10 11">
    <name type="scientific">Undibacterium griseum</name>
    <dbReference type="NCBI Taxonomy" id="2762295"/>
    <lineage>
        <taxon>Bacteria</taxon>
        <taxon>Pseudomonadati</taxon>
        <taxon>Pseudomonadota</taxon>
        <taxon>Betaproteobacteria</taxon>
        <taxon>Burkholderiales</taxon>
        <taxon>Oxalobacteraceae</taxon>
        <taxon>Undibacterium</taxon>
    </lineage>
</organism>
<keyword evidence="6 7" id="KW-0592">Phosphate transport</keyword>
<comment type="function">
    <text evidence="1 7">Part of the ABC transporter complex PstSACB involved in phosphate import.</text>
</comment>
<accession>A0ABR6YR89</accession>
<sequence>MKYLNYIASSLLIFSLTAQAADIKGAGSSAAAPLYQKWAEAYAKSTGDKIDYQAVGSSAGIKKIKEASIDFGASDVALPQAELKKSKLIQFPSAISGVVVVTNLPGIKSGELHMNGELLAGIFSSRITQWNAAEIQALNPNLRLPSKPIEVIVRQDGSGTTYNFTDYLSKVDKTWQTAFGKNFTINWNQKLNQVKGSSTISATVKKTPYSISYIDYNYVVQDKLDAIQLQNRDGKFLMPSAEGFSTALANSSWKTQGNFEEMLTDKAGAKSWPITMGTFIILPQITSQPEKTSATLKFFTWAFMNGDRFVNSVDFVRLPDALQARVFKEMTTVTDTTNKPLNWRIQP</sequence>
<dbReference type="SUPFAM" id="SSF53850">
    <property type="entry name" value="Periplasmic binding protein-like II"/>
    <property type="match status" value="1"/>
</dbReference>
<evidence type="ECO:0000256" key="2">
    <source>
        <dbReference type="ARBA" id="ARBA00008725"/>
    </source>
</evidence>
<dbReference type="Gene3D" id="3.40.190.10">
    <property type="entry name" value="Periplasmic binding protein-like II"/>
    <property type="match status" value="2"/>
</dbReference>
<evidence type="ECO:0000256" key="6">
    <source>
        <dbReference type="ARBA" id="ARBA00022592"/>
    </source>
</evidence>
<evidence type="ECO:0000313" key="11">
    <source>
        <dbReference type="Proteomes" id="UP000613113"/>
    </source>
</evidence>
<gene>
    <name evidence="10" type="primary">pstS</name>
    <name evidence="10" type="ORF">H8K27_14955</name>
</gene>
<dbReference type="PIRSF" id="PIRSF002756">
    <property type="entry name" value="PstS"/>
    <property type="match status" value="1"/>
</dbReference>
<evidence type="ECO:0000259" key="9">
    <source>
        <dbReference type="Pfam" id="PF12849"/>
    </source>
</evidence>
<evidence type="ECO:0000256" key="7">
    <source>
        <dbReference type="PIRNR" id="PIRNR002756"/>
    </source>
</evidence>
<name>A0ABR6YR89_9BURK</name>
<dbReference type="PANTHER" id="PTHR42996:SF1">
    <property type="entry name" value="PHOSPHATE-BINDING PROTEIN PSTS"/>
    <property type="match status" value="1"/>
</dbReference>
<keyword evidence="5 7" id="KW-0813">Transport</keyword>
<comment type="similarity">
    <text evidence="2 7">Belongs to the PstS family.</text>
</comment>
<comment type="caution">
    <text evidence="10">The sequence shown here is derived from an EMBL/GenBank/DDBJ whole genome shotgun (WGS) entry which is preliminary data.</text>
</comment>